<dbReference type="OMA" id="ISWGIVH"/>
<feature type="transmembrane region" description="Helical" evidence="5">
    <location>
        <begin position="514"/>
        <end position="535"/>
    </location>
</feature>
<dbReference type="RefSeq" id="XP_003646179.1">
    <property type="nucleotide sequence ID" value="XM_003646131.1"/>
</dbReference>
<feature type="transmembrane region" description="Helical" evidence="5">
    <location>
        <begin position="174"/>
        <end position="191"/>
    </location>
</feature>
<dbReference type="InParanoid" id="G8JTK9"/>
<keyword evidence="4 5" id="KW-0472">Membrane</keyword>
<dbReference type="GO" id="GO:0008271">
    <property type="term" value="F:secondary active sulfate transmembrane transporter activity"/>
    <property type="evidence" value="ECO:0007669"/>
    <property type="project" value="InterPro"/>
</dbReference>
<dbReference type="OrthoDB" id="288203at2759"/>
<dbReference type="NCBIfam" id="TIGR00815">
    <property type="entry name" value="sulP"/>
    <property type="match status" value="1"/>
</dbReference>
<evidence type="ECO:0000256" key="5">
    <source>
        <dbReference type="SAM" id="Phobius"/>
    </source>
</evidence>
<feature type="transmembrane region" description="Helical" evidence="5">
    <location>
        <begin position="119"/>
        <end position="136"/>
    </location>
</feature>
<dbReference type="InterPro" id="IPR001902">
    <property type="entry name" value="SLC26A/SulP_fam"/>
</dbReference>
<dbReference type="InterPro" id="IPR011547">
    <property type="entry name" value="SLC26A/SulP_dom"/>
</dbReference>
<dbReference type="GO" id="GO:0016020">
    <property type="term" value="C:membrane"/>
    <property type="evidence" value="ECO:0007669"/>
    <property type="project" value="UniProtKB-SubCell"/>
</dbReference>
<keyword evidence="3 5" id="KW-1133">Transmembrane helix</keyword>
<keyword evidence="8" id="KW-1185">Reference proteome</keyword>
<name>G8JTK9_ERECY</name>
<dbReference type="FunCoup" id="G8JTK9">
    <property type="interactions" value="490"/>
</dbReference>
<reference evidence="8" key="1">
    <citation type="journal article" date="2012" name="G3 (Bethesda)">
        <title>Pichia sorbitophila, an interspecies yeast hybrid reveals early steps of genome resolution following polyploidization.</title>
        <authorList>
            <person name="Leh Louis V."/>
            <person name="Despons L."/>
            <person name="Friedrich A."/>
            <person name="Martin T."/>
            <person name="Durrens P."/>
            <person name="Casaregola S."/>
            <person name="Neuveglise C."/>
            <person name="Fairhead C."/>
            <person name="Marck C."/>
            <person name="Cruz J.A."/>
            <person name="Straub M.L."/>
            <person name="Kugler V."/>
            <person name="Sacerdot C."/>
            <person name="Uzunov Z."/>
            <person name="Thierry A."/>
            <person name="Weiss S."/>
            <person name="Bleykasten C."/>
            <person name="De Montigny J."/>
            <person name="Jacques N."/>
            <person name="Jung P."/>
            <person name="Lemaire M."/>
            <person name="Mallet S."/>
            <person name="Morel G."/>
            <person name="Richard G.F."/>
            <person name="Sarkar A."/>
            <person name="Savel G."/>
            <person name="Schacherer J."/>
            <person name="Seret M.L."/>
            <person name="Talla E."/>
            <person name="Samson G."/>
            <person name="Jubin C."/>
            <person name="Poulain J."/>
            <person name="Vacherie B."/>
            <person name="Barbe V."/>
            <person name="Pelletier E."/>
            <person name="Sherman D.J."/>
            <person name="Westhof E."/>
            <person name="Weissenbach J."/>
            <person name="Baret P.V."/>
            <person name="Wincker P."/>
            <person name="Gaillardin C."/>
            <person name="Dujon B."/>
            <person name="Souciet J.L."/>
        </authorList>
    </citation>
    <scope>NUCLEOTIDE SEQUENCE [LARGE SCALE GENOMIC DNA]</scope>
    <source>
        <strain evidence="8">CBS 270.75 / DBVPG 7215 / KCTC 17166 / NRRL Y-17582</strain>
    </source>
</reference>
<dbReference type="Pfam" id="PF00916">
    <property type="entry name" value="Sulfate_transp"/>
    <property type="match status" value="1"/>
</dbReference>
<protein>
    <recommendedName>
        <fullName evidence="6">STAS domain-containing protein</fullName>
    </recommendedName>
</protein>
<evidence type="ECO:0000313" key="8">
    <source>
        <dbReference type="Proteomes" id="UP000006790"/>
    </source>
</evidence>
<dbReference type="PROSITE" id="PS50801">
    <property type="entry name" value="STAS"/>
    <property type="match status" value="1"/>
</dbReference>
<proteinExistence type="predicted"/>
<feature type="transmembrane region" description="Helical" evidence="5">
    <location>
        <begin position="486"/>
        <end position="507"/>
    </location>
</feature>
<evidence type="ECO:0000259" key="6">
    <source>
        <dbReference type="PROSITE" id="PS50801"/>
    </source>
</evidence>
<feature type="transmembrane region" description="Helical" evidence="5">
    <location>
        <begin position="352"/>
        <end position="376"/>
    </location>
</feature>
<evidence type="ECO:0000256" key="2">
    <source>
        <dbReference type="ARBA" id="ARBA00022692"/>
    </source>
</evidence>
<feature type="transmembrane region" description="Helical" evidence="5">
    <location>
        <begin position="142"/>
        <end position="162"/>
    </location>
</feature>
<feature type="transmembrane region" description="Helical" evidence="5">
    <location>
        <begin position="541"/>
        <end position="564"/>
    </location>
</feature>
<dbReference type="Proteomes" id="UP000006790">
    <property type="component" value="Chromosome 4"/>
</dbReference>
<keyword evidence="2 5" id="KW-0812">Transmembrane</keyword>
<feature type="domain" description="STAS" evidence="6">
    <location>
        <begin position="755"/>
        <end position="838"/>
    </location>
</feature>
<dbReference type="PROSITE" id="PS01130">
    <property type="entry name" value="SLC26A"/>
    <property type="match status" value="1"/>
</dbReference>
<dbReference type="GeneID" id="11469490"/>
<organism evidence="7 8">
    <name type="scientific">Eremothecium cymbalariae (strain CBS 270.75 / DBVPG 7215 / KCTC 17166 / NRRL Y-17582)</name>
    <name type="common">Yeast</name>
    <dbReference type="NCBI Taxonomy" id="931890"/>
    <lineage>
        <taxon>Eukaryota</taxon>
        <taxon>Fungi</taxon>
        <taxon>Dikarya</taxon>
        <taxon>Ascomycota</taxon>
        <taxon>Saccharomycotina</taxon>
        <taxon>Saccharomycetes</taxon>
        <taxon>Saccharomycetales</taxon>
        <taxon>Saccharomycetaceae</taxon>
        <taxon>Eremothecium</taxon>
    </lineage>
</organism>
<feature type="transmembrane region" description="Helical" evidence="5">
    <location>
        <begin position="224"/>
        <end position="244"/>
    </location>
</feature>
<dbReference type="AlphaFoldDB" id="G8JTK9"/>
<dbReference type="EMBL" id="CP002500">
    <property type="protein sequence ID" value="AET39362.1"/>
    <property type="molecule type" value="Genomic_DNA"/>
</dbReference>
<gene>
    <name evidence="7" type="ordered locus">Ecym_4299</name>
</gene>
<feature type="transmembrane region" description="Helical" evidence="5">
    <location>
        <begin position="251"/>
        <end position="274"/>
    </location>
</feature>
<dbReference type="InterPro" id="IPR018045">
    <property type="entry name" value="S04_transporter_CS"/>
</dbReference>
<sequence length="874" mass="97792">MFILRENSDGIESQASTISDTQNLRTVDNNNRGLQDTSGLDELETDYTRFKTNEDSAGYSGAENERSRIDKFDSVGSSLQFAKYDGNALPDFKAPPYYETTVTFMEYYDRTIRSRVGRSFFRSYFLSLFPIIKWIHHYNFAWMYSDFIAGITVGCVLVPQSMSYAQLAGLKPEYGLYSSFIGAFIYSFFATSKDVCIGPVAVMSVQVSKVISHVIDQLPEGTPITAPMVASALALFSSILVIPIGLLRLGFILELISVTAVAGFMTGSALSILASQLPSLLGIQKINTRVETYRVLISTLKHLNGSDINAAFGLICLALLFFWKWTCGYLGPKLISKYLRPNSKKARIWQSFFFYAQALRNAFVLFLATFVSWLVIGRHKKKTSISVLGTVPSGLKHVGVPTIPSGLVHKLMPQLPPAVIILLLEHITIAKSFGRINNYKIVPDQELIAIGVTNLIGSFFNAYPATGSFSRSALKAKCNVKTPLSGLFSGACVLLALYYLTSAFYYIPKAALSAVIIHAVVDLIASYKLSFYLWNTNPFDLISFLATILLTIFSSIENGIYFAVAFSMATLLMKNAFPSGKFLGYVKITEVSNLNVFEDLDSIGNNDPELPQEISKDSKLAKDPDVHASANLMASKLDVRFHTKWVPLDNGYSRELNPEIAVHMPPPGVIVYRPTESWHYLNCSRQFDIIVDRVKTLTRPGKLVNHLRKSEQLWCEPGDWVPPLFLRKFFKKYRHKAAKPEVVEQVDNRPVLKILAMDWTQVTHVDSTSIQSLIDLRKTINRYADRQVGFHFSGIVSPWIKRALVHAGFGTINENYSNDPLLLKYSTYHVVQNVLSADEENQQNSEISASLDVASGTNFPFFHIDMPDFTKWDI</sequence>
<dbReference type="InterPro" id="IPR036513">
    <property type="entry name" value="STAS_dom_sf"/>
</dbReference>
<feature type="transmembrane region" description="Helical" evidence="5">
    <location>
        <begin position="446"/>
        <end position="466"/>
    </location>
</feature>
<feature type="transmembrane region" description="Helical" evidence="5">
    <location>
        <begin position="310"/>
        <end position="331"/>
    </location>
</feature>
<dbReference type="PANTHER" id="PTHR11814">
    <property type="entry name" value="SULFATE TRANSPORTER"/>
    <property type="match status" value="1"/>
</dbReference>
<dbReference type="KEGG" id="erc:Ecym_4299"/>
<dbReference type="Gene3D" id="3.30.750.24">
    <property type="entry name" value="STAS domain"/>
    <property type="match status" value="1"/>
</dbReference>
<dbReference type="CDD" id="cd07042">
    <property type="entry name" value="STAS_SulP_like_sulfate_transporter"/>
    <property type="match status" value="1"/>
</dbReference>
<evidence type="ECO:0000256" key="1">
    <source>
        <dbReference type="ARBA" id="ARBA00004141"/>
    </source>
</evidence>
<dbReference type="eggNOG" id="KOG0236">
    <property type="taxonomic scope" value="Eukaryota"/>
</dbReference>
<evidence type="ECO:0000256" key="3">
    <source>
        <dbReference type="ARBA" id="ARBA00022989"/>
    </source>
</evidence>
<dbReference type="InterPro" id="IPR002645">
    <property type="entry name" value="STAS_dom"/>
</dbReference>
<evidence type="ECO:0000313" key="7">
    <source>
        <dbReference type="EMBL" id="AET39362.1"/>
    </source>
</evidence>
<dbReference type="HOGENOM" id="CLU_003182_8_1_1"/>
<dbReference type="STRING" id="931890.G8JTK9"/>
<comment type="subcellular location">
    <subcellularLocation>
        <location evidence="1">Membrane</location>
        <topology evidence="1">Multi-pass membrane protein</topology>
    </subcellularLocation>
</comment>
<evidence type="ECO:0000256" key="4">
    <source>
        <dbReference type="ARBA" id="ARBA00023136"/>
    </source>
</evidence>
<accession>G8JTK9</accession>